<dbReference type="RefSeq" id="WP_151473866.1">
    <property type="nucleotide sequence ID" value="NZ_WBKG01000045.1"/>
</dbReference>
<keyword evidence="4" id="KW-1185">Reference proteome</keyword>
<evidence type="ECO:0000256" key="1">
    <source>
        <dbReference type="ARBA" id="ARBA00038115"/>
    </source>
</evidence>
<dbReference type="SUPFAM" id="SSF53474">
    <property type="entry name" value="alpha/beta-Hydrolases"/>
    <property type="match status" value="1"/>
</dbReference>
<dbReference type="GO" id="GO:0016787">
    <property type="term" value="F:hydrolase activity"/>
    <property type="evidence" value="ECO:0007669"/>
    <property type="project" value="UniProtKB-KW"/>
</dbReference>
<dbReference type="AlphaFoldDB" id="A0A7J5D6T4"/>
<feature type="domain" description="AB hydrolase-1" evidence="2">
    <location>
        <begin position="123"/>
        <end position="236"/>
    </location>
</feature>
<reference evidence="3 4" key="1">
    <citation type="submission" date="2019-09" db="EMBL/GenBank/DDBJ databases">
        <title>Isolation and identification of active actinomycetes.</title>
        <authorList>
            <person name="Yu Z."/>
            <person name="Han C."/>
            <person name="Yu B."/>
        </authorList>
    </citation>
    <scope>NUCLEOTIDE SEQUENCE [LARGE SCALE GENOMIC DNA]</scope>
    <source>
        <strain evidence="3 4">NEAU-H2</strain>
    </source>
</reference>
<dbReference type="Pfam" id="PF00561">
    <property type="entry name" value="Abhydrolase_1"/>
    <property type="match status" value="1"/>
</dbReference>
<dbReference type="InterPro" id="IPR029058">
    <property type="entry name" value="AB_hydrolase_fold"/>
</dbReference>
<accession>A0A7J5D6T4</accession>
<comment type="caution">
    <text evidence="3">The sequence shown here is derived from an EMBL/GenBank/DDBJ whole genome shotgun (WGS) entry which is preliminary data.</text>
</comment>
<dbReference type="Proteomes" id="UP000442990">
    <property type="component" value="Unassembled WGS sequence"/>
</dbReference>
<dbReference type="EMBL" id="WBKG01000045">
    <property type="protein sequence ID" value="KAB1979050.1"/>
    <property type="molecule type" value="Genomic_DNA"/>
</dbReference>
<evidence type="ECO:0000313" key="4">
    <source>
        <dbReference type="Proteomes" id="UP000442990"/>
    </source>
</evidence>
<sequence length="362" mass="40166">MNDVDELKRYVGVHAKSLEIAGYRQLLDRIRTDGEGPGSWAGEWTARGDLLTAQGKDVEAARHYLMARFPFVDGPGRQEAYDKSLAAFGRWRAGQDVHRLDLEFEGHRVGAWTAGLSPDRRRPVVLVMGGFLTVKEQWAPSLPVFARLGYTAIGLEMPGVGENEVPYDRESWRFLSAVLDAVADRADVSRTYALAMSFSGHQALRCAMDDPRIRGVVTVGAPVSAFFTDAAWRKELPGVTVDTLAHLTGADLAQMEDWALPADRLASLDIQVAYLESLRDEVIPPADPRLLRETVRNVQVLAHDDVHGSPGHVDENKFWLTWSLLRMQNAKDLRTRTLGLMWGAARARSRIGGLLGRRNTTA</sequence>
<organism evidence="3 4">
    <name type="scientific">Streptomyces triticiradicis</name>
    <dbReference type="NCBI Taxonomy" id="2651189"/>
    <lineage>
        <taxon>Bacteria</taxon>
        <taxon>Bacillati</taxon>
        <taxon>Actinomycetota</taxon>
        <taxon>Actinomycetes</taxon>
        <taxon>Kitasatosporales</taxon>
        <taxon>Streptomycetaceae</taxon>
        <taxon>Streptomyces</taxon>
    </lineage>
</organism>
<evidence type="ECO:0000259" key="2">
    <source>
        <dbReference type="Pfam" id="PF00561"/>
    </source>
</evidence>
<protein>
    <submittedName>
        <fullName evidence="3">Alpha/beta hydrolase</fullName>
    </submittedName>
</protein>
<comment type="similarity">
    <text evidence="1">Belongs to the AB hydrolase superfamily. FUS2 hydrolase family.</text>
</comment>
<proteinExistence type="inferred from homology"/>
<evidence type="ECO:0000313" key="3">
    <source>
        <dbReference type="EMBL" id="KAB1979050.1"/>
    </source>
</evidence>
<dbReference type="InterPro" id="IPR000073">
    <property type="entry name" value="AB_hydrolase_1"/>
</dbReference>
<keyword evidence="3" id="KW-0378">Hydrolase</keyword>
<dbReference type="InterPro" id="IPR050261">
    <property type="entry name" value="FrsA_esterase"/>
</dbReference>
<gene>
    <name evidence="3" type="ORF">F8144_37310</name>
</gene>
<dbReference type="PANTHER" id="PTHR22946">
    <property type="entry name" value="DIENELACTONE HYDROLASE DOMAIN-CONTAINING PROTEIN-RELATED"/>
    <property type="match status" value="1"/>
</dbReference>
<dbReference type="Gene3D" id="3.40.50.1820">
    <property type="entry name" value="alpha/beta hydrolase"/>
    <property type="match status" value="1"/>
</dbReference>
<name>A0A7J5D6T4_9ACTN</name>